<dbReference type="SUPFAM" id="SSF111331">
    <property type="entry name" value="NAD kinase/diacylglycerol kinase-like"/>
    <property type="match status" value="1"/>
</dbReference>
<dbReference type="PROSITE" id="PS50146">
    <property type="entry name" value="DAGK"/>
    <property type="match status" value="1"/>
</dbReference>
<gene>
    <name evidence="2" type="ORF">Rhopal_002973-T1</name>
</gene>
<dbReference type="Pfam" id="PF00781">
    <property type="entry name" value="DAGK_cat"/>
    <property type="match status" value="1"/>
</dbReference>
<proteinExistence type="predicted"/>
<dbReference type="PANTHER" id="PTHR12358:SF54">
    <property type="entry name" value="SPHINGOSINE KINASE RELATED PROTEIN"/>
    <property type="match status" value="1"/>
</dbReference>
<reference evidence="2 3" key="1">
    <citation type="submission" date="2021-12" db="EMBL/GenBank/DDBJ databases">
        <title>High titer production of polyol ester of fatty acids by Rhodotorula paludigena BS15 towards product separation-free biomass refinery.</title>
        <authorList>
            <person name="Mano J."/>
            <person name="Ono H."/>
            <person name="Tanaka T."/>
            <person name="Naito K."/>
            <person name="Sushida H."/>
            <person name="Ike M."/>
            <person name="Tokuyasu K."/>
            <person name="Kitaoka M."/>
        </authorList>
    </citation>
    <scope>NUCLEOTIDE SEQUENCE [LARGE SCALE GENOMIC DNA]</scope>
    <source>
        <strain evidence="2 3">BS15</strain>
    </source>
</reference>
<dbReference type="InterPro" id="IPR016064">
    <property type="entry name" value="NAD/diacylglycerol_kinase_sf"/>
</dbReference>
<dbReference type="EMBL" id="BQKY01000006">
    <property type="protein sequence ID" value="GJN89984.1"/>
    <property type="molecule type" value="Genomic_DNA"/>
</dbReference>
<dbReference type="GO" id="GO:0001727">
    <property type="term" value="F:lipid kinase activity"/>
    <property type="evidence" value="ECO:0007669"/>
    <property type="project" value="TreeGrafter"/>
</dbReference>
<dbReference type="Proteomes" id="UP001342314">
    <property type="component" value="Unassembled WGS sequence"/>
</dbReference>
<evidence type="ECO:0000259" key="1">
    <source>
        <dbReference type="PROSITE" id="PS50146"/>
    </source>
</evidence>
<dbReference type="InterPro" id="IPR050187">
    <property type="entry name" value="Lipid_Phosphate_FormReg"/>
</dbReference>
<name>A0AAV5GJC1_9BASI</name>
<accession>A0AAV5GJC1</accession>
<feature type="domain" description="DAGKc" evidence="1">
    <location>
        <begin position="34"/>
        <end position="158"/>
    </location>
</feature>
<dbReference type="GO" id="GO:0006665">
    <property type="term" value="P:sphingolipid metabolic process"/>
    <property type="evidence" value="ECO:0007669"/>
    <property type="project" value="TreeGrafter"/>
</dbReference>
<dbReference type="AlphaFoldDB" id="A0AAV5GJC1"/>
<dbReference type="InterPro" id="IPR017438">
    <property type="entry name" value="ATP-NAD_kinase_N"/>
</dbReference>
<protein>
    <recommendedName>
        <fullName evidence="1">DAGKc domain-containing protein</fullName>
    </recommendedName>
</protein>
<keyword evidence="3" id="KW-1185">Reference proteome</keyword>
<sequence>MSAPETPSAPIDPEAWLAAYAPSYSLHQHKEAPIQSCRLSVVLNPASGAKQGRALWDNVGAPLVRFSQQLAGGDWLEWAGDVLETRAAGDGERVGRDMRQRWKSESSSDGRREVLVVLGGDGTVHELLNGLLLNEEGRVERTKDVDLVLIPAGTANALYFHLFPPEAAAYPPSLPASPFYSLLSFLSRAASPSLAASPHRLPLPLALNTLSRPSLPTLRTLTTVVSSTALHACLLHDAEALRASHPGLERFKLAAQQNASTWWSGTLRLRSGSQGPPSVYDPASRAWRALGNGKNDVEIHGPFAYLVGALVSRFEPSFVVAPFRSPLSPLAPGTSAHEAATIDIVAIRPLRHAPTRRRANEGGEDGERAAREAFVGRIWGVTGEMYDGGKHVDEVYDEGEGEEGEEGRTSVVEVFRCEGFEWIPTATENLKTRLVCLDGAVHDLGYDATGAALPGTLTVEALGTAGADAGTEQEQEGQVRVWA</sequence>
<evidence type="ECO:0000313" key="2">
    <source>
        <dbReference type="EMBL" id="GJN89984.1"/>
    </source>
</evidence>
<organism evidence="2 3">
    <name type="scientific">Rhodotorula paludigena</name>
    <dbReference type="NCBI Taxonomy" id="86838"/>
    <lineage>
        <taxon>Eukaryota</taxon>
        <taxon>Fungi</taxon>
        <taxon>Dikarya</taxon>
        <taxon>Basidiomycota</taxon>
        <taxon>Pucciniomycotina</taxon>
        <taxon>Microbotryomycetes</taxon>
        <taxon>Sporidiobolales</taxon>
        <taxon>Sporidiobolaceae</taxon>
        <taxon>Rhodotorula</taxon>
    </lineage>
</organism>
<dbReference type="GO" id="GO:0016020">
    <property type="term" value="C:membrane"/>
    <property type="evidence" value="ECO:0007669"/>
    <property type="project" value="GOC"/>
</dbReference>
<evidence type="ECO:0000313" key="3">
    <source>
        <dbReference type="Proteomes" id="UP001342314"/>
    </source>
</evidence>
<comment type="caution">
    <text evidence="2">The sequence shown here is derived from an EMBL/GenBank/DDBJ whole genome shotgun (WGS) entry which is preliminary data.</text>
</comment>
<dbReference type="Gene3D" id="3.40.50.10330">
    <property type="entry name" value="Probable inorganic polyphosphate/atp-NAD kinase, domain 1"/>
    <property type="match status" value="1"/>
</dbReference>
<dbReference type="PANTHER" id="PTHR12358">
    <property type="entry name" value="SPHINGOSINE KINASE"/>
    <property type="match status" value="1"/>
</dbReference>
<dbReference type="InterPro" id="IPR001206">
    <property type="entry name" value="Diacylglycerol_kinase_cat_dom"/>
</dbReference>